<protein>
    <submittedName>
        <fullName evidence="7">Carbohydrate kinase</fullName>
    </submittedName>
</protein>
<evidence type="ECO:0000313" key="8">
    <source>
        <dbReference type="Proteomes" id="UP000822993"/>
    </source>
</evidence>
<name>A0A9D5UG19_9CELL</name>
<gene>
    <name evidence="7" type="ORF">H9623_06185</name>
</gene>
<dbReference type="AlphaFoldDB" id="A0A9D5UG19"/>
<evidence type="ECO:0000256" key="5">
    <source>
        <dbReference type="ARBA" id="ARBA00022840"/>
    </source>
</evidence>
<dbReference type="RefSeq" id="WP_193719173.1">
    <property type="nucleotide sequence ID" value="NZ_JACSPN010000005.1"/>
</dbReference>
<keyword evidence="4 7" id="KW-0418">Kinase</keyword>
<dbReference type="InterPro" id="IPR011611">
    <property type="entry name" value="PfkB_dom"/>
</dbReference>
<dbReference type="Gene3D" id="3.40.1190.20">
    <property type="match status" value="1"/>
</dbReference>
<evidence type="ECO:0000256" key="4">
    <source>
        <dbReference type="ARBA" id="ARBA00022777"/>
    </source>
</evidence>
<dbReference type="Pfam" id="PF00294">
    <property type="entry name" value="PfkB"/>
    <property type="match status" value="1"/>
</dbReference>
<sequence>MPHPAPHVLVVGEALVDQVARADGTSDEHPGGSPANVALTLGRLGREARLATHVGRDERGERVRAWLADSAVTLTPGSDGATATSVARAVLDGSGAATYDFAITWDLAPGTAASDGTLAVHTGSIAAVLEPGASKVHDLILAARERATVTYDPNARPSLMGTPEAALSRIEPLVASADVVKVSDEDVEWLYPGLDPVEVARRWAGRSGAGPSGAGPSQDDRGPAVVVVTFGGEGAVAVCAAGEVRVAAPRVEVVDTVGAGDTFMGALIDGLWERDLLGADRREALRAIDLPTLTAVLERCVAAAAVTVSRAGANPPRRDELAAR</sequence>
<dbReference type="PROSITE" id="PS00583">
    <property type="entry name" value="PFKB_KINASES_1"/>
    <property type="match status" value="1"/>
</dbReference>
<keyword evidence="8" id="KW-1185">Reference proteome</keyword>
<evidence type="ECO:0000256" key="3">
    <source>
        <dbReference type="ARBA" id="ARBA00022741"/>
    </source>
</evidence>
<dbReference type="CDD" id="cd01167">
    <property type="entry name" value="bac_FRK"/>
    <property type="match status" value="1"/>
</dbReference>
<reference evidence="7 8" key="1">
    <citation type="submission" date="2020-08" db="EMBL/GenBank/DDBJ databases">
        <title>A Genomic Blueprint of the Chicken Gut Microbiome.</title>
        <authorList>
            <person name="Gilroy R."/>
            <person name="Ravi A."/>
            <person name="Getino M."/>
            <person name="Pursley I."/>
            <person name="Horton D.L."/>
            <person name="Alikhan N.-F."/>
            <person name="Baker D."/>
            <person name="Gharbi K."/>
            <person name="Hall N."/>
            <person name="Watson M."/>
            <person name="Adriaenssens E.M."/>
            <person name="Foster-Nyarko E."/>
            <person name="Jarju S."/>
            <person name="Secka A."/>
            <person name="Antonio M."/>
            <person name="Oren A."/>
            <person name="Chaudhuri R."/>
            <person name="La Ragione R.M."/>
            <person name="Hildebrand F."/>
            <person name="Pallen M.J."/>
        </authorList>
    </citation>
    <scope>NUCLEOTIDE SEQUENCE [LARGE SCALE GENOMIC DNA]</scope>
    <source>
        <strain evidence="7 8">Sa1BUA8</strain>
    </source>
</reference>
<evidence type="ECO:0000313" key="7">
    <source>
        <dbReference type="EMBL" id="MBE7699897.1"/>
    </source>
</evidence>
<dbReference type="InterPro" id="IPR050306">
    <property type="entry name" value="PfkB_Carbo_kinase"/>
</dbReference>
<keyword evidence="2" id="KW-0808">Transferase</keyword>
<dbReference type="PROSITE" id="PS00584">
    <property type="entry name" value="PFKB_KINASES_2"/>
    <property type="match status" value="1"/>
</dbReference>
<evidence type="ECO:0000259" key="6">
    <source>
        <dbReference type="Pfam" id="PF00294"/>
    </source>
</evidence>
<comment type="similarity">
    <text evidence="1">Belongs to the carbohydrate kinase PfkB family.</text>
</comment>
<dbReference type="PANTHER" id="PTHR43085">
    <property type="entry name" value="HEXOKINASE FAMILY MEMBER"/>
    <property type="match status" value="1"/>
</dbReference>
<comment type="caution">
    <text evidence="7">The sequence shown here is derived from an EMBL/GenBank/DDBJ whole genome shotgun (WGS) entry which is preliminary data.</text>
</comment>
<keyword evidence="3" id="KW-0547">Nucleotide-binding</keyword>
<evidence type="ECO:0000256" key="1">
    <source>
        <dbReference type="ARBA" id="ARBA00010688"/>
    </source>
</evidence>
<dbReference type="Proteomes" id="UP000822993">
    <property type="component" value="Unassembled WGS sequence"/>
</dbReference>
<accession>A0A9D5UG19</accession>
<dbReference type="InterPro" id="IPR029056">
    <property type="entry name" value="Ribokinase-like"/>
</dbReference>
<dbReference type="SUPFAM" id="SSF53613">
    <property type="entry name" value="Ribokinase-like"/>
    <property type="match status" value="1"/>
</dbReference>
<dbReference type="GO" id="GO:0005524">
    <property type="term" value="F:ATP binding"/>
    <property type="evidence" value="ECO:0007669"/>
    <property type="project" value="UniProtKB-KW"/>
</dbReference>
<dbReference type="EMBL" id="JACSPN010000005">
    <property type="protein sequence ID" value="MBE7699897.1"/>
    <property type="molecule type" value="Genomic_DNA"/>
</dbReference>
<dbReference type="GO" id="GO:0016301">
    <property type="term" value="F:kinase activity"/>
    <property type="evidence" value="ECO:0007669"/>
    <property type="project" value="UniProtKB-KW"/>
</dbReference>
<organism evidence="7 8">
    <name type="scientific">Oerskovia douganii</name>
    <dbReference type="NCBI Taxonomy" id="2762210"/>
    <lineage>
        <taxon>Bacteria</taxon>
        <taxon>Bacillati</taxon>
        <taxon>Actinomycetota</taxon>
        <taxon>Actinomycetes</taxon>
        <taxon>Micrococcales</taxon>
        <taxon>Cellulomonadaceae</taxon>
        <taxon>Oerskovia</taxon>
    </lineage>
</organism>
<feature type="domain" description="Carbohydrate kinase PfkB" evidence="6">
    <location>
        <begin position="7"/>
        <end position="315"/>
    </location>
</feature>
<dbReference type="InterPro" id="IPR002173">
    <property type="entry name" value="Carboh/pur_kinase_PfkB_CS"/>
</dbReference>
<keyword evidence="5" id="KW-0067">ATP-binding</keyword>
<proteinExistence type="inferred from homology"/>
<dbReference type="PANTHER" id="PTHR43085:SF1">
    <property type="entry name" value="PSEUDOURIDINE KINASE-RELATED"/>
    <property type="match status" value="1"/>
</dbReference>
<evidence type="ECO:0000256" key="2">
    <source>
        <dbReference type="ARBA" id="ARBA00022679"/>
    </source>
</evidence>